<dbReference type="PROSITE" id="PS50206">
    <property type="entry name" value="RHODANESE_3"/>
    <property type="match status" value="1"/>
</dbReference>
<dbReference type="RefSeq" id="WP_143891453.1">
    <property type="nucleotide sequence ID" value="NZ_VJNB01000017.1"/>
</dbReference>
<evidence type="ECO:0000259" key="1">
    <source>
        <dbReference type="PROSITE" id="PS50206"/>
    </source>
</evidence>
<dbReference type="SMART" id="SM00450">
    <property type="entry name" value="RHOD"/>
    <property type="match status" value="1"/>
</dbReference>
<reference evidence="2 3" key="1">
    <citation type="submission" date="2019-07" db="EMBL/GenBank/DDBJ databases">
        <title>Tepidimonas alkaliphilus YIM 72238 draft genome.</title>
        <authorList>
            <person name="Da Costa M.S."/>
            <person name="Froufe H.J.C."/>
            <person name="Egas C."/>
            <person name="Albuquerque L."/>
        </authorList>
    </citation>
    <scope>NUCLEOTIDE SEQUENCE [LARGE SCALE GENOMIC DNA]</scope>
    <source>
        <strain evidence="2 3">YIM 72238</strain>
    </source>
</reference>
<dbReference type="SUPFAM" id="SSF52821">
    <property type="entry name" value="Rhodanese/Cell cycle control phosphatase"/>
    <property type="match status" value="1"/>
</dbReference>
<protein>
    <submittedName>
        <fullName evidence="2">Rhodanese-like domain protein</fullName>
    </submittedName>
</protein>
<dbReference type="InterPro" id="IPR036873">
    <property type="entry name" value="Rhodanese-like_dom_sf"/>
</dbReference>
<comment type="caution">
    <text evidence="2">The sequence shown here is derived from an EMBL/GenBank/DDBJ whole genome shotgun (WGS) entry which is preliminary data.</text>
</comment>
<dbReference type="InterPro" id="IPR001763">
    <property type="entry name" value="Rhodanese-like_dom"/>
</dbReference>
<dbReference type="OrthoDB" id="9789585at2"/>
<dbReference type="EMBL" id="VJNB01000017">
    <property type="protein sequence ID" value="TSE18285.1"/>
    <property type="molecule type" value="Genomic_DNA"/>
</dbReference>
<evidence type="ECO:0000313" key="3">
    <source>
        <dbReference type="Proteomes" id="UP000315736"/>
    </source>
</evidence>
<gene>
    <name evidence="2" type="ORF">Talka_02269</name>
</gene>
<organism evidence="2 3">
    <name type="scientific">Tepidimonas alkaliphilus</name>
    <dbReference type="NCBI Taxonomy" id="2588942"/>
    <lineage>
        <taxon>Bacteria</taxon>
        <taxon>Pseudomonadati</taxon>
        <taxon>Pseudomonadota</taxon>
        <taxon>Betaproteobacteria</taxon>
        <taxon>Burkholderiales</taxon>
        <taxon>Tepidimonas</taxon>
    </lineage>
</organism>
<dbReference type="Pfam" id="PF00581">
    <property type="entry name" value="Rhodanese"/>
    <property type="match status" value="1"/>
</dbReference>
<feature type="domain" description="Rhodanese" evidence="1">
    <location>
        <begin position="21"/>
        <end position="122"/>
    </location>
</feature>
<name>A0A554W3X3_9BURK</name>
<dbReference type="AlphaFoldDB" id="A0A554W3X3"/>
<keyword evidence="3" id="KW-1185">Reference proteome</keyword>
<accession>A0A554W3X3</accession>
<evidence type="ECO:0000313" key="2">
    <source>
        <dbReference type="EMBL" id="TSE18285.1"/>
    </source>
</evidence>
<dbReference type="Gene3D" id="3.40.250.10">
    <property type="entry name" value="Rhodanese-like domain"/>
    <property type="match status" value="1"/>
</dbReference>
<proteinExistence type="predicted"/>
<sequence length="136" mass="15570">MRHLLPREAWAWLQAQRGLPPDEQPLFVDVRMEIESLYVGRPPGVVNIPWYEYPDLTPDPQGFARKVLQEAGRLDRPVLLICRSGKRTLDAGAALEAAGFTDVAHVVHGFEGELDEHFHRSSRNGWRFEGLPWEQM</sequence>
<dbReference type="Proteomes" id="UP000315736">
    <property type="component" value="Unassembled WGS sequence"/>
</dbReference>